<evidence type="ECO:0000313" key="19">
    <source>
        <dbReference type="EMBL" id="CAE0718328.1"/>
    </source>
</evidence>
<dbReference type="InterPro" id="IPR000572">
    <property type="entry name" value="OxRdtase_Mopterin-bd_dom"/>
</dbReference>
<dbReference type="PROSITE" id="PS00191">
    <property type="entry name" value="CYTOCHROME_B5_1"/>
    <property type="match status" value="1"/>
</dbReference>
<dbReference type="SUPFAM" id="SSF56524">
    <property type="entry name" value="Oxidoreductase molybdopterin-binding domain"/>
    <property type="match status" value="1"/>
</dbReference>
<dbReference type="InterPro" id="IPR018506">
    <property type="entry name" value="Cyt_B5_heme-BS"/>
</dbReference>
<keyword evidence="11" id="KW-0560">Oxidoreductase</keyword>
<evidence type="ECO:0000256" key="10">
    <source>
        <dbReference type="ARBA" id="ARBA00022827"/>
    </source>
</evidence>
<dbReference type="InterPro" id="IPR001199">
    <property type="entry name" value="Cyt_B5-like_heme/steroid-bd"/>
</dbReference>
<dbReference type="SUPFAM" id="SSF81296">
    <property type="entry name" value="E set domains"/>
    <property type="match status" value="1"/>
</dbReference>
<reference evidence="19" key="1">
    <citation type="submission" date="2021-01" db="EMBL/GenBank/DDBJ databases">
        <authorList>
            <person name="Corre E."/>
            <person name="Pelletier E."/>
            <person name="Niang G."/>
            <person name="Scheremetjew M."/>
            <person name="Finn R."/>
            <person name="Kale V."/>
            <person name="Holt S."/>
            <person name="Cochrane G."/>
            <person name="Meng A."/>
            <person name="Brown T."/>
            <person name="Cohen L."/>
        </authorList>
    </citation>
    <scope>NUCLEOTIDE SEQUENCE</scope>
    <source>
        <strain evidence="19">10249 10 AB</strain>
    </source>
</reference>
<dbReference type="InterPro" id="IPR012137">
    <property type="entry name" value="Nitr_rd_NADH"/>
</dbReference>
<dbReference type="EMBL" id="HBIX01015216">
    <property type="protein sequence ID" value="CAE0718328.1"/>
    <property type="molecule type" value="Transcribed_RNA"/>
</dbReference>
<dbReference type="AlphaFoldDB" id="A0A7S4EJJ9"/>
<comment type="function">
    <text evidence="3 15">Nitrate reductase is a key enzyme involved in the first step of nitrate assimilation in plants, fungi and bacteria.</text>
</comment>
<keyword evidence="10" id="KW-0274">FAD</keyword>
<dbReference type="InterPro" id="IPR036400">
    <property type="entry name" value="Cyt_B5-like_heme/steroid_sf"/>
</dbReference>
<proteinExistence type="inferred from homology"/>
<dbReference type="InterPro" id="IPR001709">
    <property type="entry name" value="Flavoprot_Pyr_Nucl_cyt_Rdtase"/>
</dbReference>
<dbReference type="FunFam" id="3.10.120.10:FF:000007">
    <property type="entry name" value="Sulfite oxidase, mitochondrial"/>
    <property type="match status" value="1"/>
</dbReference>
<dbReference type="Pfam" id="PF00175">
    <property type="entry name" value="NAD_binding_1"/>
    <property type="match status" value="1"/>
</dbReference>
<dbReference type="GO" id="GO:0008482">
    <property type="term" value="F:sulfite oxidase activity"/>
    <property type="evidence" value="ECO:0007669"/>
    <property type="project" value="TreeGrafter"/>
</dbReference>
<dbReference type="PRINTS" id="PR00407">
    <property type="entry name" value="EUMOPTERIN"/>
</dbReference>
<dbReference type="GO" id="GO:0020037">
    <property type="term" value="F:heme binding"/>
    <property type="evidence" value="ECO:0007669"/>
    <property type="project" value="InterPro"/>
</dbReference>
<keyword evidence="8" id="KW-0285">Flavoprotein</keyword>
<keyword evidence="9 16" id="KW-0479">Metal-binding</keyword>
<dbReference type="CDD" id="cd06183">
    <property type="entry name" value="cyt_b5_reduct_like"/>
    <property type="match status" value="1"/>
</dbReference>
<dbReference type="PANTHER" id="PTHR19372">
    <property type="entry name" value="SULFITE REDUCTASE"/>
    <property type="match status" value="1"/>
</dbReference>
<dbReference type="InterPro" id="IPR039261">
    <property type="entry name" value="FNR_nucleotide-bd"/>
</dbReference>
<comment type="similarity">
    <text evidence="4 15">Belongs to the nitrate reductase family.</text>
</comment>
<dbReference type="GO" id="GO:0006790">
    <property type="term" value="P:sulfur compound metabolic process"/>
    <property type="evidence" value="ECO:0007669"/>
    <property type="project" value="TreeGrafter"/>
</dbReference>
<gene>
    <name evidence="19" type="ORF">PAUS00366_LOCUS11082</name>
</gene>
<evidence type="ECO:0000256" key="6">
    <source>
        <dbReference type="ARBA" id="ARBA00022505"/>
    </source>
</evidence>
<dbReference type="InterPro" id="IPR014756">
    <property type="entry name" value="Ig_E-set"/>
</dbReference>
<dbReference type="InterPro" id="IPR001433">
    <property type="entry name" value="OxRdtase_FAD/NAD-bd"/>
</dbReference>
<evidence type="ECO:0000256" key="8">
    <source>
        <dbReference type="ARBA" id="ARBA00022630"/>
    </source>
</evidence>
<evidence type="ECO:0000259" key="18">
    <source>
        <dbReference type="PROSITE" id="PS51384"/>
    </source>
</evidence>
<dbReference type="FunFam" id="2.40.30.10:FF:000021">
    <property type="entry name" value="NADH-cytochrome b5 reductase"/>
    <property type="match status" value="1"/>
</dbReference>
<keyword evidence="6 16" id="KW-0500">Molybdenum</keyword>
<evidence type="ECO:0000256" key="11">
    <source>
        <dbReference type="ARBA" id="ARBA00023002"/>
    </source>
</evidence>
<evidence type="ECO:0000256" key="15">
    <source>
        <dbReference type="PIRNR" id="PIRNR000233"/>
    </source>
</evidence>
<dbReference type="Pfam" id="PF00970">
    <property type="entry name" value="FAD_binding_6"/>
    <property type="match status" value="1"/>
</dbReference>
<organism evidence="19">
    <name type="scientific">Pseudo-nitzschia australis</name>
    <dbReference type="NCBI Taxonomy" id="44445"/>
    <lineage>
        <taxon>Eukaryota</taxon>
        <taxon>Sar</taxon>
        <taxon>Stramenopiles</taxon>
        <taxon>Ochrophyta</taxon>
        <taxon>Bacillariophyta</taxon>
        <taxon>Bacillariophyceae</taxon>
        <taxon>Bacillariophycidae</taxon>
        <taxon>Bacillariales</taxon>
        <taxon>Bacillariaceae</taxon>
        <taxon>Pseudo-nitzschia</taxon>
    </lineage>
</organism>
<dbReference type="Gene3D" id="3.90.420.10">
    <property type="entry name" value="Oxidoreductase, molybdopterin-binding domain"/>
    <property type="match status" value="1"/>
</dbReference>
<dbReference type="SUPFAM" id="SSF55856">
    <property type="entry name" value="Cytochrome b5-like heme/steroid binding domain"/>
    <property type="match status" value="1"/>
</dbReference>
<evidence type="ECO:0000256" key="2">
    <source>
        <dbReference type="ARBA" id="ARBA00001974"/>
    </source>
</evidence>
<dbReference type="GO" id="GO:0050464">
    <property type="term" value="F:nitrate reductase (NADPH) activity"/>
    <property type="evidence" value="ECO:0007669"/>
    <property type="project" value="InterPro"/>
</dbReference>
<comment type="cofactor">
    <cofactor evidence="2">
        <name>FAD</name>
        <dbReference type="ChEBI" id="CHEBI:57692"/>
    </cofactor>
</comment>
<dbReference type="Pfam" id="PF00173">
    <property type="entry name" value="Cyt-b5"/>
    <property type="match status" value="1"/>
</dbReference>
<comment type="cofactor">
    <cofactor evidence="1">
        <name>heme</name>
        <dbReference type="ChEBI" id="CHEBI:30413"/>
    </cofactor>
</comment>
<dbReference type="InterPro" id="IPR005066">
    <property type="entry name" value="MoCF_OxRdtse_dimer"/>
</dbReference>
<dbReference type="GO" id="GO:0042128">
    <property type="term" value="P:nitrate assimilation"/>
    <property type="evidence" value="ECO:0007669"/>
    <property type="project" value="UniProtKB-KW"/>
</dbReference>
<dbReference type="PRINTS" id="PR00406">
    <property type="entry name" value="CYTB5RDTASE"/>
</dbReference>
<sequence>MPPQAKTEIVDSMASQVDVADAKAMYGPYPNAVPIPFVSKDSKTPPKDDVANAKSYMDLTKYPDHRDVGTPDEWLPRDGRLVRLTGRHPFNVEPPMTELRKTRFLTPSSLHYVRNHGAVPKLTWEEHTIDIGGEVSSPMTISMDELVAIGPAKEIPVTLVCAGNRRKEQNQIRQTIGFNWGPCGVSTNVYKGISLRDLLLKAGVKETNMRGQHVEFIGVEDLPNKVGPGPFKDEPWGKQVKYGTSIPLARAMNPAYDVMIAFEANGEKLQPDHGYPVRLIIPGYIGGRMIKWLKKINVIKHETKNHYHYHDNRILPPHVTAEQSLTEEWWYRPEYIFNELNINSAMASPLHNEELPIGKNIDKTYNVSGYAYTGGGRMITRVEVSTDGGTNWNLATLDRKEEPTDHGMYWCWTWWDYELKVADLVGCKEIICRAWDESNMTQPTNPTWNLMGMGNNQVFRLKVHMEKNANDEHVFRFEQPTQPGQLKGGWMTRLADKPESAGFGRLLETAVAGEETVAVAPPKKAGEKKIFSKEEVAKHNTEHDTWIVVNNRVYDCTEYLELHPGGVDSITINAGDDATEDFVAIHSAKATAMLEKFYIGDLEPTDPAMEEKKEDDVLVDDQGRKLALNPKKKTPFKLQNKVVLSRDSFMLDFALPTPDHVLGLPTGKHIFLSAKINGETVLRRYTPISSNYDVGCVKFVIKAYPPAPPRFPIGGKMSQYLDALKIGDFLDFRGPVGELEYHADGKFLVDGEPQKATCFNMIAGGTGITPVMQIASEILRHPQDPTKISLIFACREEGDLLMRSTLDEWSIQFPHKFKVHYILSDAVPEGWKYSKGFVDKNLFQDNLYPKGDEVWNLMCGPPIMLDRGCTPNLVALGHAKDRLFSF</sequence>
<dbReference type="Pfam" id="PF03404">
    <property type="entry name" value="Mo-co_dimer"/>
    <property type="match status" value="1"/>
</dbReference>
<dbReference type="InterPro" id="IPR036374">
    <property type="entry name" value="OxRdtase_Mopterin-bd_sf"/>
</dbReference>
<comment type="cofactor">
    <cofactor evidence="16">
        <name>Mo-molybdopterin</name>
        <dbReference type="ChEBI" id="CHEBI:71302"/>
    </cofactor>
    <text evidence="16">Binds 1 Mo-molybdopterin (Mo-MPT) cofactor per subunit.</text>
</comment>
<keyword evidence="12" id="KW-0408">Iron</keyword>
<dbReference type="PROSITE" id="PS50255">
    <property type="entry name" value="CYTOCHROME_B5_2"/>
    <property type="match status" value="1"/>
</dbReference>
<dbReference type="GO" id="GO:0043546">
    <property type="term" value="F:molybdopterin cofactor binding"/>
    <property type="evidence" value="ECO:0007669"/>
    <property type="project" value="TreeGrafter"/>
</dbReference>
<evidence type="ECO:0000256" key="1">
    <source>
        <dbReference type="ARBA" id="ARBA00001971"/>
    </source>
</evidence>
<evidence type="ECO:0000256" key="16">
    <source>
        <dbReference type="PIRSR" id="PIRSR000233-1"/>
    </source>
</evidence>
<dbReference type="PIRSF" id="PIRSF000233">
    <property type="entry name" value="Nitr_rd_NADH"/>
    <property type="match status" value="1"/>
</dbReference>
<dbReference type="Pfam" id="PF00174">
    <property type="entry name" value="Oxidored_molyb"/>
    <property type="match status" value="1"/>
</dbReference>
<dbReference type="SMART" id="SM01117">
    <property type="entry name" value="Cyt-b5"/>
    <property type="match status" value="1"/>
</dbReference>
<protein>
    <recommendedName>
        <fullName evidence="15">Nitrate reductase</fullName>
    </recommendedName>
</protein>
<evidence type="ECO:0000256" key="4">
    <source>
        <dbReference type="ARBA" id="ARBA00006253"/>
    </source>
</evidence>
<dbReference type="PRINTS" id="PR00363">
    <property type="entry name" value="CYTOCHROMEB5"/>
</dbReference>
<evidence type="ECO:0000256" key="5">
    <source>
        <dbReference type="ARBA" id="ARBA00011738"/>
    </source>
</evidence>
<dbReference type="InterPro" id="IPR008335">
    <property type="entry name" value="Mopterin_OxRdtase_euk"/>
</dbReference>
<dbReference type="InterPro" id="IPR017938">
    <property type="entry name" value="Riboflavin_synthase-like_b-brl"/>
</dbReference>
<dbReference type="FunFam" id="3.90.420.10:FF:000003">
    <property type="entry name" value="Nitrate reductase"/>
    <property type="match status" value="1"/>
</dbReference>
<evidence type="ECO:0000256" key="13">
    <source>
        <dbReference type="ARBA" id="ARBA00023063"/>
    </source>
</evidence>
<evidence type="ECO:0000256" key="9">
    <source>
        <dbReference type="ARBA" id="ARBA00022723"/>
    </source>
</evidence>
<evidence type="ECO:0000256" key="3">
    <source>
        <dbReference type="ARBA" id="ARBA00003838"/>
    </source>
</evidence>
<evidence type="ECO:0000256" key="12">
    <source>
        <dbReference type="ARBA" id="ARBA00023004"/>
    </source>
</evidence>
<dbReference type="Gene3D" id="3.10.120.10">
    <property type="entry name" value="Cytochrome b5-like heme/steroid binding domain"/>
    <property type="match status" value="1"/>
</dbReference>
<accession>A0A7S4EJJ9</accession>
<dbReference type="SUPFAM" id="SSF52343">
    <property type="entry name" value="Ferredoxin reductase-like, C-terminal NADP-linked domain"/>
    <property type="match status" value="1"/>
</dbReference>
<keyword evidence="7" id="KW-0349">Heme</keyword>
<comment type="subunit">
    <text evidence="5">Homodimer.</text>
</comment>
<dbReference type="GO" id="GO:0006809">
    <property type="term" value="P:nitric oxide biosynthetic process"/>
    <property type="evidence" value="ECO:0007669"/>
    <property type="project" value="InterPro"/>
</dbReference>
<dbReference type="InterPro" id="IPR008333">
    <property type="entry name" value="Cbr1-like_FAD-bd_dom"/>
</dbReference>
<feature type="domain" description="Cytochrome b5 heme-binding" evidence="17">
    <location>
        <begin position="528"/>
        <end position="603"/>
    </location>
</feature>
<dbReference type="InterPro" id="IPR017927">
    <property type="entry name" value="FAD-bd_FR_type"/>
</dbReference>
<dbReference type="Gene3D" id="2.40.30.10">
    <property type="entry name" value="Translation factors"/>
    <property type="match status" value="1"/>
</dbReference>
<feature type="domain" description="FAD-binding FR-type" evidence="18">
    <location>
        <begin position="631"/>
        <end position="742"/>
    </location>
</feature>
<dbReference type="PRINTS" id="PR00371">
    <property type="entry name" value="FPNCR"/>
</dbReference>
<evidence type="ECO:0000259" key="17">
    <source>
        <dbReference type="PROSITE" id="PS50255"/>
    </source>
</evidence>
<dbReference type="SUPFAM" id="SSF63380">
    <property type="entry name" value="Riboflavin synthase domain-like"/>
    <property type="match status" value="1"/>
</dbReference>
<evidence type="ECO:0000256" key="7">
    <source>
        <dbReference type="ARBA" id="ARBA00022617"/>
    </source>
</evidence>
<dbReference type="PROSITE" id="PS51384">
    <property type="entry name" value="FAD_FR"/>
    <property type="match status" value="1"/>
</dbReference>
<keyword evidence="14" id="KW-1015">Disulfide bond</keyword>
<dbReference type="Gene3D" id="3.40.50.80">
    <property type="entry name" value="Nucleotide-binding domain of ferredoxin-NADP reductase (FNR) module"/>
    <property type="match status" value="1"/>
</dbReference>
<dbReference type="GO" id="GO:0030151">
    <property type="term" value="F:molybdenum ion binding"/>
    <property type="evidence" value="ECO:0007669"/>
    <property type="project" value="InterPro"/>
</dbReference>
<dbReference type="Gene3D" id="2.60.40.650">
    <property type="match status" value="1"/>
</dbReference>
<feature type="binding site" evidence="16">
    <location>
        <position position="161"/>
    </location>
    <ligand>
        <name>Mo-molybdopterin</name>
        <dbReference type="ChEBI" id="CHEBI:71302"/>
    </ligand>
    <ligandPart>
        <name>Mo</name>
        <dbReference type="ChEBI" id="CHEBI:28685"/>
    </ligandPart>
</feature>
<keyword evidence="13 15" id="KW-0534">Nitrate assimilation</keyword>
<name>A0A7S4EJJ9_9STRA</name>
<dbReference type="PANTHER" id="PTHR19372:SF7">
    <property type="entry name" value="SULFITE OXIDASE, MITOCHONDRIAL"/>
    <property type="match status" value="1"/>
</dbReference>
<evidence type="ECO:0000256" key="14">
    <source>
        <dbReference type="ARBA" id="ARBA00023157"/>
    </source>
</evidence>